<dbReference type="InterPro" id="IPR040491">
    <property type="entry name" value="DUF5626"/>
</dbReference>
<dbReference type="Proteomes" id="UP000809081">
    <property type="component" value="Unassembled WGS sequence"/>
</dbReference>
<accession>A0ABS2PNZ1</accession>
<keyword evidence="1" id="KW-0732">Signal</keyword>
<dbReference type="Gene3D" id="2.60.40.3860">
    <property type="match status" value="1"/>
</dbReference>
<name>A0ABS2PNZ1_9STRE</name>
<protein>
    <recommendedName>
        <fullName evidence="2">DUF5626 domain-containing protein</fullName>
    </recommendedName>
</protein>
<keyword evidence="4" id="KW-1185">Reference proteome</keyword>
<organism evidence="3 4">
    <name type="scientific">Streptococcus saliviloxodontae</name>
    <dbReference type="NCBI Taxonomy" id="1349416"/>
    <lineage>
        <taxon>Bacteria</taxon>
        <taxon>Bacillati</taxon>
        <taxon>Bacillota</taxon>
        <taxon>Bacilli</taxon>
        <taxon>Lactobacillales</taxon>
        <taxon>Streptococcaceae</taxon>
        <taxon>Streptococcus</taxon>
    </lineage>
</organism>
<feature type="chain" id="PRO_5045520241" description="DUF5626 domain-containing protein" evidence="1">
    <location>
        <begin position="26"/>
        <end position="174"/>
    </location>
</feature>
<dbReference type="Pfam" id="PF18540">
    <property type="entry name" value="DUF5626"/>
    <property type="match status" value="1"/>
</dbReference>
<evidence type="ECO:0000313" key="3">
    <source>
        <dbReference type="EMBL" id="MBM7637091.1"/>
    </source>
</evidence>
<proteinExistence type="predicted"/>
<feature type="domain" description="DUF5626" evidence="2">
    <location>
        <begin position="46"/>
        <end position="171"/>
    </location>
</feature>
<sequence length="174" mass="19167">MKKFLIAILAFIGAFFVLSGNLVQADDFDNAIANEIPRLQYVGDSHTEEFTTATGEKGTITVTKIEEGEPEISFRWLHWHTRSNVSNGTYNVNVILGASNAGFTVTVNNKKITRAYDPWYFHIVASSATLTLDSSTQATYNINFNASIPWLGGPSWSGGVRARIENGALVTYVR</sequence>
<evidence type="ECO:0000259" key="2">
    <source>
        <dbReference type="Pfam" id="PF18540"/>
    </source>
</evidence>
<feature type="signal peptide" evidence="1">
    <location>
        <begin position="1"/>
        <end position="25"/>
    </location>
</feature>
<reference evidence="3 4" key="1">
    <citation type="submission" date="2021-01" db="EMBL/GenBank/DDBJ databases">
        <title>Genomic Encyclopedia of Type Strains, Phase IV (KMG-IV): sequencing the most valuable type-strain genomes for metagenomic binning, comparative biology and taxonomic classification.</title>
        <authorList>
            <person name="Goeker M."/>
        </authorList>
    </citation>
    <scope>NUCLEOTIDE SEQUENCE [LARGE SCALE GENOMIC DNA]</scope>
    <source>
        <strain evidence="3 4">DSM 27513</strain>
    </source>
</reference>
<evidence type="ECO:0000313" key="4">
    <source>
        <dbReference type="Proteomes" id="UP000809081"/>
    </source>
</evidence>
<dbReference type="RefSeq" id="WP_205010616.1">
    <property type="nucleotide sequence ID" value="NZ_JAFBEI010000062.1"/>
</dbReference>
<gene>
    <name evidence="3" type="ORF">JOC31_001926</name>
</gene>
<comment type="caution">
    <text evidence="3">The sequence shown here is derived from an EMBL/GenBank/DDBJ whole genome shotgun (WGS) entry which is preliminary data.</text>
</comment>
<evidence type="ECO:0000256" key="1">
    <source>
        <dbReference type="SAM" id="SignalP"/>
    </source>
</evidence>
<dbReference type="EMBL" id="JAFBEI010000062">
    <property type="protein sequence ID" value="MBM7637091.1"/>
    <property type="molecule type" value="Genomic_DNA"/>
</dbReference>